<evidence type="ECO:0000313" key="2">
    <source>
        <dbReference type="Proteomes" id="UP000009168"/>
    </source>
</evidence>
<dbReference type="AlphaFoldDB" id="I7MIX7"/>
<protein>
    <submittedName>
        <fullName evidence="1">Uncharacterized protein</fullName>
    </submittedName>
</protein>
<name>I7MIX7_TETTS</name>
<gene>
    <name evidence="1" type="ORF">TTHERM_00266480</name>
</gene>
<proteinExistence type="predicted"/>
<reference evidence="2" key="1">
    <citation type="journal article" date="2006" name="PLoS Biol.">
        <title>Macronuclear genome sequence of the ciliate Tetrahymena thermophila, a model eukaryote.</title>
        <authorList>
            <person name="Eisen J.A."/>
            <person name="Coyne R.S."/>
            <person name="Wu M."/>
            <person name="Wu D."/>
            <person name="Thiagarajan M."/>
            <person name="Wortman J.R."/>
            <person name="Badger J.H."/>
            <person name="Ren Q."/>
            <person name="Amedeo P."/>
            <person name="Jones K.M."/>
            <person name="Tallon L.J."/>
            <person name="Delcher A.L."/>
            <person name="Salzberg S.L."/>
            <person name="Silva J.C."/>
            <person name="Haas B.J."/>
            <person name="Majoros W.H."/>
            <person name="Farzad M."/>
            <person name="Carlton J.M."/>
            <person name="Smith R.K. Jr."/>
            <person name="Garg J."/>
            <person name="Pearlman R.E."/>
            <person name="Karrer K.M."/>
            <person name="Sun L."/>
            <person name="Manning G."/>
            <person name="Elde N.C."/>
            <person name="Turkewitz A.P."/>
            <person name="Asai D.J."/>
            <person name="Wilkes D.E."/>
            <person name="Wang Y."/>
            <person name="Cai H."/>
            <person name="Collins K."/>
            <person name="Stewart B.A."/>
            <person name="Lee S.R."/>
            <person name="Wilamowska K."/>
            <person name="Weinberg Z."/>
            <person name="Ruzzo W.L."/>
            <person name="Wloga D."/>
            <person name="Gaertig J."/>
            <person name="Frankel J."/>
            <person name="Tsao C.-C."/>
            <person name="Gorovsky M.A."/>
            <person name="Keeling P.J."/>
            <person name="Waller R.F."/>
            <person name="Patron N.J."/>
            <person name="Cherry J.M."/>
            <person name="Stover N.A."/>
            <person name="Krieger C.J."/>
            <person name="del Toro C."/>
            <person name="Ryder H.F."/>
            <person name="Williamson S.C."/>
            <person name="Barbeau R.A."/>
            <person name="Hamilton E.P."/>
            <person name="Orias E."/>
        </authorList>
    </citation>
    <scope>NUCLEOTIDE SEQUENCE [LARGE SCALE GENOMIC DNA]</scope>
    <source>
        <strain evidence="2">SB210</strain>
    </source>
</reference>
<dbReference type="KEGG" id="tet:TTHERM_00266480"/>
<dbReference type="InParanoid" id="I7MIX7"/>
<dbReference type="RefSeq" id="XP_001015883.2">
    <property type="nucleotide sequence ID" value="XM_001015883.2"/>
</dbReference>
<organism evidence="1 2">
    <name type="scientific">Tetrahymena thermophila (strain SB210)</name>
    <dbReference type="NCBI Taxonomy" id="312017"/>
    <lineage>
        <taxon>Eukaryota</taxon>
        <taxon>Sar</taxon>
        <taxon>Alveolata</taxon>
        <taxon>Ciliophora</taxon>
        <taxon>Intramacronucleata</taxon>
        <taxon>Oligohymenophorea</taxon>
        <taxon>Hymenostomatida</taxon>
        <taxon>Tetrahymenina</taxon>
        <taxon>Tetrahymenidae</taxon>
        <taxon>Tetrahymena</taxon>
    </lineage>
</organism>
<keyword evidence="2" id="KW-1185">Reference proteome</keyword>
<dbReference type="GeneID" id="7840722"/>
<dbReference type="Proteomes" id="UP000009168">
    <property type="component" value="Unassembled WGS sequence"/>
</dbReference>
<accession>I7MIX7</accession>
<dbReference type="EMBL" id="GG662703">
    <property type="protein sequence ID" value="EAR95638.2"/>
    <property type="molecule type" value="Genomic_DNA"/>
</dbReference>
<sequence>MVQNILKQKFQEKIQQLINVFEDADSSLLKEHYRQQVLQNDTTLIETIIQTSKQVLQNNNISVQTQFQTISFLKECVDTWNTFLIQRLKQEIVPVFYEILKSTLNHDRTNQILQSSDNLKAQFKELALHKNLIRLISECIFIWSKWFTQDKILITTYNELVHEGFTFPKQLTHFNEIDILYLDVEQIGAQKKICIDEYIFVDNDIYFEQFVCHKQGKLISSNLLSRSVSLIDDKLYQIDTEKGIQMKKIIPYPDYFFLQERAEYLQLKGCKVSKQNGIDLKLNWDHPEVDKLEWRLLCKRGSENRCYAIYFTSKEIAVKVKDYIHFIKAKSQIENLQDKFKMIAMLYKSKVAEQFYEKRIQSGDQSTSGSFQNDSEITSRIDEFLGNIQSNRQI</sequence>
<evidence type="ECO:0000313" key="1">
    <source>
        <dbReference type="EMBL" id="EAR95638.2"/>
    </source>
</evidence>